<name>A0A934T424_9BURK</name>
<accession>A0A934T424</accession>
<dbReference type="PANTHER" id="PTHR33803:SF3">
    <property type="entry name" value="BLL1974 PROTEIN"/>
    <property type="match status" value="1"/>
</dbReference>
<proteinExistence type="predicted"/>
<feature type="domain" description="Transposase InsH N-terminal" evidence="1">
    <location>
        <begin position="21"/>
        <end position="92"/>
    </location>
</feature>
<evidence type="ECO:0000313" key="2">
    <source>
        <dbReference type="EMBL" id="MBK4738473.1"/>
    </source>
</evidence>
<comment type="caution">
    <text evidence="2">The sequence shown here is derived from an EMBL/GenBank/DDBJ whole genome shotgun (WGS) entry which is preliminary data.</text>
</comment>
<dbReference type="Pfam" id="PF05598">
    <property type="entry name" value="DUF772"/>
    <property type="match status" value="1"/>
</dbReference>
<dbReference type="EMBL" id="JAEPBG010000022">
    <property type="protein sequence ID" value="MBK4738473.1"/>
    <property type="molecule type" value="Genomic_DNA"/>
</dbReference>
<keyword evidence="3" id="KW-1185">Reference proteome</keyword>
<evidence type="ECO:0000259" key="1">
    <source>
        <dbReference type="Pfam" id="PF05598"/>
    </source>
</evidence>
<reference evidence="2" key="1">
    <citation type="submission" date="2021-01" db="EMBL/GenBank/DDBJ databases">
        <title>Genome sequence of strain Noviherbaspirillum sp. DKR-6.</title>
        <authorList>
            <person name="Chaudhary D.K."/>
        </authorList>
    </citation>
    <scope>NUCLEOTIDE SEQUENCE</scope>
    <source>
        <strain evidence="2">DKR-6</strain>
    </source>
</reference>
<dbReference type="PANTHER" id="PTHR33803">
    <property type="entry name" value="IS1478 TRANSPOSASE"/>
    <property type="match status" value="1"/>
</dbReference>
<protein>
    <submittedName>
        <fullName evidence="2">Transposase</fullName>
    </submittedName>
</protein>
<gene>
    <name evidence="2" type="ORF">JJB74_27950</name>
</gene>
<dbReference type="AlphaFoldDB" id="A0A934T424"/>
<dbReference type="Proteomes" id="UP000622890">
    <property type="component" value="Unassembled WGS sequence"/>
</dbReference>
<organism evidence="2 3">
    <name type="scientific">Noviherbaspirillum pedocola</name>
    <dbReference type="NCBI Taxonomy" id="2801341"/>
    <lineage>
        <taxon>Bacteria</taxon>
        <taxon>Pseudomonadati</taxon>
        <taxon>Pseudomonadota</taxon>
        <taxon>Betaproteobacteria</taxon>
        <taxon>Burkholderiales</taxon>
        <taxon>Oxalobacteraceae</taxon>
        <taxon>Noviherbaspirillum</taxon>
    </lineage>
</organism>
<evidence type="ECO:0000313" key="3">
    <source>
        <dbReference type="Proteomes" id="UP000622890"/>
    </source>
</evidence>
<dbReference type="InterPro" id="IPR008490">
    <property type="entry name" value="Transposase_InsH_N"/>
</dbReference>
<sequence length="210" mass="23572">MAPRHHSGTPGASQRQDFPLLEHLNARHPLIVLAKLIDWNAIERVAHEAMGPRHRRPPLRPRLIAGLLYLQHTFDLSDEEVVWGWVENPYWVRRETGKVQVVKVHCDEGVANHIGPEPCVVVREGGCEASVGVHVGQPWSHEMVYFPDADVLQYAEGNTYGRAIASARRSGVVEDPGMHVSALRGNREISRLACRRNGQVRIGKARSRSR</sequence>